<dbReference type="Gene3D" id="2.160.10.10">
    <property type="entry name" value="Hexapeptide repeat proteins"/>
    <property type="match status" value="1"/>
</dbReference>
<dbReference type="PANTHER" id="PTHR43300:SF4">
    <property type="entry name" value="ACYL-[ACYL-CARRIER-PROTEIN]--UDP-N-ACETYLGLUCOSAMINE O-ACYLTRANSFERASE"/>
    <property type="match status" value="1"/>
</dbReference>
<dbReference type="SUPFAM" id="SSF51161">
    <property type="entry name" value="Trimeric LpxA-like enzymes"/>
    <property type="match status" value="1"/>
</dbReference>
<sequence length="203" mass="21229">MNYRVQPTAQVDDSAEIGDGSSVWELAQIREGARLGEGCVIGRGAYVGTGVQIGNNVKLQNYALVYEPAELGDGVFVGPAVVLTNDHNPRSVDPEGKQKRGGDWEAVGVKVAEGASLGARSVCVAPVRIGRWAMVAAGAVVTKDVPDFGLVVGVPARRIGWVGRSGVKLVEREGEPGVWECPQTGALHDESEGVLTERGAGTL</sequence>
<organism evidence="1">
    <name type="scientific">Streptomyces sp. NBC_00148</name>
    <dbReference type="NCBI Taxonomy" id="2903626"/>
    <lineage>
        <taxon>Bacteria</taxon>
        <taxon>Bacillati</taxon>
        <taxon>Actinomycetota</taxon>
        <taxon>Actinomycetes</taxon>
        <taxon>Kitasatosporales</taxon>
        <taxon>Streptomycetaceae</taxon>
        <taxon>Streptomyces</taxon>
    </lineage>
</organism>
<dbReference type="PANTHER" id="PTHR43300">
    <property type="entry name" value="ACETYLTRANSFERASE"/>
    <property type="match status" value="1"/>
</dbReference>
<dbReference type="AlphaFoldDB" id="A0AAU1LQT8"/>
<name>A0AAU1LQT8_9ACTN</name>
<dbReference type="CDD" id="cd03358">
    <property type="entry name" value="LbH_WxcM_N_like"/>
    <property type="match status" value="1"/>
</dbReference>
<dbReference type="Pfam" id="PF00132">
    <property type="entry name" value="Hexapep"/>
    <property type="match status" value="2"/>
</dbReference>
<dbReference type="EMBL" id="CP108169">
    <property type="protein sequence ID" value="WTQ73568.1"/>
    <property type="molecule type" value="Genomic_DNA"/>
</dbReference>
<reference evidence="1" key="1">
    <citation type="submission" date="2022-10" db="EMBL/GenBank/DDBJ databases">
        <title>The complete genomes of actinobacterial strains from the NBC collection.</title>
        <authorList>
            <person name="Joergensen T.S."/>
            <person name="Alvarez Arevalo M."/>
            <person name="Sterndorff E.B."/>
            <person name="Faurdal D."/>
            <person name="Vuksanovic O."/>
            <person name="Mourched A.-S."/>
            <person name="Charusanti P."/>
            <person name="Shaw S."/>
            <person name="Blin K."/>
            <person name="Weber T."/>
        </authorList>
    </citation>
    <scope>NUCLEOTIDE SEQUENCE</scope>
    <source>
        <strain evidence="1">NBC_00148</strain>
    </source>
</reference>
<accession>A0AAU1LQT8</accession>
<dbReference type="InterPro" id="IPR001451">
    <property type="entry name" value="Hexapep"/>
</dbReference>
<proteinExistence type="predicted"/>
<dbReference type="InterPro" id="IPR011004">
    <property type="entry name" value="Trimer_LpxA-like_sf"/>
</dbReference>
<evidence type="ECO:0000313" key="1">
    <source>
        <dbReference type="EMBL" id="WTQ73568.1"/>
    </source>
</evidence>
<protein>
    <submittedName>
        <fullName evidence="1">Acetyltransferase</fullName>
    </submittedName>
</protein>
<dbReference type="Pfam" id="PF14602">
    <property type="entry name" value="Hexapep_2"/>
    <property type="match status" value="1"/>
</dbReference>
<dbReference type="InterPro" id="IPR050179">
    <property type="entry name" value="Trans_hexapeptide_repeat"/>
</dbReference>
<gene>
    <name evidence="1" type="ORF">OG222_10900</name>
</gene>